<organism evidence="1 2">
    <name type="scientific">Catenovulum agarivorans DS-2</name>
    <dbReference type="NCBI Taxonomy" id="1328313"/>
    <lineage>
        <taxon>Bacteria</taxon>
        <taxon>Pseudomonadati</taxon>
        <taxon>Pseudomonadota</taxon>
        <taxon>Gammaproteobacteria</taxon>
        <taxon>Alteromonadales</taxon>
        <taxon>Alteromonadaceae</taxon>
        <taxon>Catenovulum</taxon>
    </lineage>
</organism>
<name>W7QGR0_9ALTE</name>
<evidence type="ECO:0000313" key="2">
    <source>
        <dbReference type="Proteomes" id="UP000019276"/>
    </source>
</evidence>
<proteinExistence type="predicted"/>
<dbReference type="EMBL" id="ARZY01000071">
    <property type="protein sequence ID" value="EWH08107.1"/>
    <property type="molecule type" value="Genomic_DNA"/>
</dbReference>
<reference evidence="1 2" key="1">
    <citation type="journal article" date="2014" name="Genome Announc.">
        <title>Draft Genome Sequence of the Agar-Degrading Bacterium Catenovulum sp. Strain DS-2, Isolated from Intestines of Haliotis diversicolor.</title>
        <authorList>
            <person name="Shan D."/>
            <person name="Li X."/>
            <person name="Gu Z."/>
            <person name="Wei G."/>
            <person name="Gao Z."/>
            <person name="Shao Z."/>
        </authorList>
    </citation>
    <scope>NUCLEOTIDE SEQUENCE [LARGE SCALE GENOMIC DNA]</scope>
    <source>
        <strain evidence="1 2">DS-2</strain>
    </source>
</reference>
<protein>
    <submittedName>
        <fullName evidence="1">Uncharacterized protein</fullName>
    </submittedName>
</protein>
<sequence>MNYTNSESAYALIKFFSKEEHYLSFKSGTSLFRTPHFYRTLEDVGRGDRNESCISFWHNRLGGNKPKFNKPDVACLDYNQLESVLVYPASEQYDAWMQSWAVIGPNNEFENSLEQMQEEFGCYFVVLPASKIKEYAKLVERASGSKVNYGLVRYSEIPEERSLTVKDAKFSYQREFRFFTGQCSKDELKEKFLPLVGLSDLLLDAKSIKLASPSGTTKYCSVGHKGVVTVSP</sequence>
<comment type="caution">
    <text evidence="1">The sequence shown here is derived from an EMBL/GenBank/DDBJ whole genome shotgun (WGS) entry which is preliminary data.</text>
</comment>
<dbReference type="OrthoDB" id="6848467at2"/>
<keyword evidence="2" id="KW-1185">Reference proteome</keyword>
<accession>W7QGR0</accession>
<evidence type="ECO:0000313" key="1">
    <source>
        <dbReference type="EMBL" id="EWH08107.1"/>
    </source>
</evidence>
<dbReference type="AlphaFoldDB" id="W7QGR0"/>
<gene>
    <name evidence="1" type="ORF">DS2_19041</name>
</gene>
<dbReference type="Proteomes" id="UP000019276">
    <property type="component" value="Unassembled WGS sequence"/>
</dbReference>
<dbReference type="RefSeq" id="WP_035016675.1">
    <property type="nucleotide sequence ID" value="NZ_ARZY01000071.1"/>
</dbReference>
<dbReference type="eggNOG" id="ENOG50337SG">
    <property type="taxonomic scope" value="Bacteria"/>
</dbReference>